<dbReference type="PANTHER" id="PTHR45566:SF1">
    <property type="entry name" value="HTH-TYPE TRANSCRIPTIONAL REGULATOR YHJB-RELATED"/>
    <property type="match status" value="1"/>
</dbReference>
<dbReference type="EMBL" id="CAFBLV010000004">
    <property type="protein sequence ID" value="CAB4858867.1"/>
    <property type="molecule type" value="Genomic_DNA"/>
</dbReference>
<dbReference type="SUPFAM" id="SSF46894">
    <property type="entry name" value="C-terminal effector domain of the bipartite response regulators"/>
    <property type="match status" value="1"/>
</dbReference>
<dbReference type="InterPro" id="IPR036388">
    <property type="entry name" value="WH-like_DNA-bd_sf"/>
</dbReference>
<evidence type="ECO:0000313" key="6">
    <source>
        <dbReference type="EMBL" id="CAB4858867.1"/>
    </source>
</evidence>
<dbReference type="GO" id="GO:0000160">
    <property type="term" value="P:phosphorelay signal transduction system"/>
    <property type="evidence" value="ECO:0007669"/>
    <property type="project" value="InterPro"/>
</dbReference>
<evidence type="ECO:0000313" key="8">
    <source>
        <dbReference type="EMBL" id="CAB5013495.1"/>
    </source>
</evidence>
<dbReference type="EMBL" id="CAEZXZ010000013">
    <property type="protein sequence ID" value="CAB4694492.1"/>
    <property type="molecule type" value="Genomic_DNA"/>
</dbReference>
<reference evidence="8" key="1">
    <citation type="submission" date="2020-05" db="EMBL/GenBank/DDBJ databases">
        <authorList>
            <person name="Chiriac C."/>
            <person name="Salcher M."/>
            <person name="Ghai R."/>
            <person name="Kavagutti S V."/>
        </authorList>
    </citation>
    <scope>NUCLEOTIDE SEQUENCE</scope>
</reference>
<name>A0A6J7Q9B3_9ZZZZ</name>
<dbReference type="InterPro" id="IPR016032">
    <property type="entry name" value="Sig_transdc_resp-reg_C-effctor"/>
</dbReference>
<dbReference type="SUPFAM" id="SSF52172">
    <property type="entry name" value="CheY-like"/>
    <property type="match status" value="1"/>
</dbReference>
<protein>
    <submittedName>
        <fullName evidence="8">Unannotated protein</fullName>
    </submittedName>
</protein>
<organism evidence="8">
    <name type="scientific">freshwater metagenome</name>
    <dbReference type="NCBI Taxonomy" id="449393"/>
    <lineage>
        <taxon>unclassified sequences</taxon>
        <taxon>metagenomes</taxon>
        <taxon>ecological metagenomes</taxon>
    </lineage>
</organism>
<evidence type="ECO:0000313" key="7">
    <source>
        <dbReference type="EMBL" id="CAB5000157.1"/>
    </source>
</evidence>
<dbReference type="Gene3D" id="3.40.50.2300">
    <property type="match status" value="1"/>
</dbReference>
<dbReference type="GO" id="GO:0003677">
    <property type="term" value="F:DNA binding"/>
    <property type="evidence" value="ECO:0007669"/>
    <property type="project" value="UniProtKB-KW"/>
</dbReference>
<dbReference type="InterPro" id="IPR051015">
    <property type="entry name" value="EvgA-like"/>
</dbReference>
<evidence type="ECO:0000256" key="1">
    <source>
        <dbReference type="ARBA" id="ARBA00023125"/>
    </source>
</evidence>
<dbReference type="EMBL" id="CAFBPA010000046">
    <property type="protein sequence ID" value="CAB5000157.1"/>
    <property type="molecule type" value="Genomic_DNA"/>
</dbReference>
<evidence type="ECO:0000259" key="2">
    <source>
        <dbReference type="PROSITE" id="PS50110"/>
    </source>
</evidence>
<dbReference type="EMBL" id="CAFBPJ010000040">
    <property type="protein sequence ID" value="CAB5013495.1"/>
    <property type="molecule type" value="Genomic_DNA"/>
</dbReference>
<dbReference type="Pfam" id="PF00196">
    <property type="entry name" value="GerE"/>
    <property type="match status" value="1"/>
</dbReference>
<dbReference type="SMART" id="SM00448">
    <property type="entry name" value="REC"/>
    <property type="match status" value="1"/>
</dbReference>
<accession>A0A6J7Q9B3</accession>
<dbReference type="InterPro" id="IPR001789">
    <property type="entry name" value="Sig_transdc_resp-reg_receiver"/>
</dbReference>
<dbReference type="GO" id="GO:0006355">
    <property type="term" value="P:regulation of DNA-templated transcription"/>
    <property type="evidence" value="ECO:0007669"/>
    <property type="project" value="InterPro"/>
</dbReference>
<sequence>MRIAILEDETFFRNLLADALIQTGTVDVVATFEEPTALLEQVSSLHLDAVILDLVTSIGQAPNGLGGGLAAGLEIRQMLPNCGIVLLSNYADAAVLTQVPLDQVGGWAYILKRRTDDVAAVVAALNTVIAGDTMLDPSIAEQGNTVDVWNSTGFTAHQIRVLSLLASGASNTEISAQLKVSVKSVEHSITTINNALKIDSSNPKLNPRVSAAIAYMKMLSA</sequence>
<proteinExistence type="predicted"/>
<dbReference type="InterPro" id="IPR011006">
    <property type="entry name" value="CheY-like_superfamily"/>
</dbReference>
<evidence type="ECO:0000313" key="3">
    <source>
        <dbReference type="EMBL" id="CAB4664087.1"/>
    </source>
</evidence>
<dbReference type="Gene3D" id="1.10.10.10">
    <property type="entry name" value="Winged helix-like DNA-binding domain superfamily/Winged helix DNA-binding domain"/>
    <property type="match status" value="1"/>
</dbReference>
<dbReference type="InterPro" id="IPR000792">
    <property type="entry name" value="Tscrpt_reg_LuxR_C"/>
</dbReference>
<feature type="domain" description="Response regulatory" evidence="2">
    <location>
        <begin position="2"/>
        <end position="127"/>
    </location>
</feature>
<gene>
    <name evidence="3" type="ORF">UFOPK2310_00249</name>
    <name evidence="4" type="ORF">UFOPK2625_00170</name>
    <name evidence="5" type="ORF">UFOPK2809_00031</name>
    <name evidence="6" type="ORF">UFOPK3425_00050</name>
    <name evidence="7" type="ORF">UFOPK4043_00442</name>
    <name evidence="8" type="ORF">UFOPK4092_00519</name>
</gene>
<keyword evidence="1" id="KW-0238">DNA-binding</keyword>
<dbReference type="PANTHER" id="PTHR45566">
    <property type="entry name" value="HTH-TYPE TRANSCRIPTIONAL REGULATOR YHJB-RELATED"/>
    <property type="match status" value="1"/>
</dbReference>
<evidence type="ECO:0000313" key="5">
    <source>
        <dbReference type="EMBL" id="CAB4736006.1"/>
    </source>
</evidence>
<dbReference type="EMBL" id="CAEZWW010000016">
    <property type="protein sequence ID" value="CAB4664087.1"/>
    <property type="molecule type" value="Genomic_DNA"/>
</dbReference>
<dbReference type="AlphaFoldDB" id="A0A6J7Q9B3"/>
<dbReference type="EMBL" id="CAEZZA010000002">
    <property type="protein sequence ID" value="CAB4736006.1"/>
    <property type="molecule type" value="Genomic_DNA"/>
</dbReference>
<evidence type="ECO:0000313" key="4">
    <source>
        <dbReference type="EMBL" id="CAB4694492.1"/>
    </source>
</evidence>
<dbReference type="PROSITE" id="PS50110">
    <property type="entry name" value="RESPONSE_REGULATORY"/>
    <property type="match status" value="1"/>
</dbReference>
<dbReference type="SMART" id="SM00421">
    <property type="entry name" value="HTH_LUXR"/>
    <property type="match status" value="1"/>
</dbReference>